<sequence length="74" mass="7892">MAGEREVYFEFVALGNAVRVSAICSVTGVEVQVIGPLGAARHDLERLALRKLERRLADTDAPPLPADGRGGFSV</sequence>
<evidence type="ECO:0000313" key="2">
    <source>
        <dbReference type="EMBL" id="SCM73544.1"/>
    </source>
</evidence>
<dbReference type="InterPro" id="IPR054193">
    <property type="entry name" value="DUF6898"/>
</dbReference>
<feature type="domain" description="DUF6898" evidence="1">
    <location>
        <begin position="5"/>
        <end position="57"/>
    </location>
</feature>
<evidence type="ECO:0000259" key="1">
    <source>
        <dbReference type="Pfam" id="PF21839"/>
    </source>
</evidence>
<reference evidence="2" key="1">
    <citation type="submission" date="2016-08" db="EMBL/GenBank/DDBJ databases">
        <authorList>
            <person name="Seilhamer J.J."/>
        </authorList>
    </citation>
    <scope>NUCLEOTIDE SEQUENCE</scope>
    <source>
        <strain evidence="2">86</strain>
    </source>
</reference>
<name>A0A212L7I5_9HYPH</name>
<dbReference type="AlphaFoldDB" id="A0A212L7I5"/>
<accession>A0A212L7I5</accession>
<proteinExistence type="predicted"/>
<protein>
    <recommendedName>
        <fullName evidence="1">DUF6898 domain-containing protein</fullName>
    </recommendedName>
</protein>
<dbReference type="RefSeq" id="WP_100078893.1">
    <property type="nucleotide sequence ID" value="NZ_LT608334.1"/>
</dbReference>
<dbReference type="Pfam" id="PF21839">
    <property type="entry name" value="DUF6898"/>
    <property type="match status" value="1"/>
</dbReference>
<gene>
    <name evidence="2" type="ORF">KL86PLE_110111</name>
</gene>
<dbReference type="EMBL" id="FMJD01000003">
    <property type="protein sequence ID" value="SCM73544.1"/>
    <property type="molecule type" value="Genomic_DNA"/>
</dbReference>
<organism evidence="2">
    <name type="scientific">uncultured Pleomorphomonas sp</name>
    <dbReference type="NCBI Taxonomy" id="442121"/>
    <lineage>
        <taxon>Bacteria</taxon>
        <taxon>Pseudomonadati</taxon>
        <taxon>Pseudomonadota</taxon>
        <taxon>Alphaproteobacteria</taxon>
        <taxon>Hyphomicrobiales</taxon>
        <taxon>Pleomorphomonadaceae</taxon>
        <taxon>Pleomorphomonas</taxon>
        <taxon>environmental samples</taxon>
    </lineage>
</organism>